<dbReference type="PIRSF" id="PIRSF033909">
    <property type="entry name" value="UCP033909"/>
    <property type="match status" value="1"/>
</dbReference>
<sequence length="372" mass="40702">MPPLSRLLLPLLCVGLWLTACGRAPEMIGVDDRRDPALSVPEVTRHKVFITTTRAPSPARGVFFSGKRASELALASVEVTVPPDHVAGEVERPHRLPPKPRHQFAVVDPQVYGAETEFLRAINAELARRPPEDRNILFFIHGYNITMTDAVLRVGQFVQDSGFTGVPVVFSWASAGRRTHYVYDINSTLAARPLVEEASNILSRSTANGFDVFAHSMGGFLLMEVMVQSALADTLDQTGKLNNIMLAAPDIDLDVFRTQLGQIDSKRGNLYVLVSQDDFALRLSRRVSGGVMRLGAADAMTLEGLGVSVIDLSRIHDSDSGTHRKFAGSPEVVQLIGRTLARHNYDRPPRTPGTLEVLEGVPVLRDLIPDGE</sequence>
<dbReference type="PROSITE" id="PS51257">
    <property type="entry name" value="PROKAR_LIPOPROTEIN"/>
    <property type="match status" value="1"/>
</dbReference>
<reference evidence="2 3" key="1">
    <citation type="submission" date="2023-05" db="EMBL/GenBank/DDBJ databases">
        <title>Pseudodonghicola sp. nov.</title>
        <authorList>
            <person name="Huang J."/>
        </authorList>
    </citation>
    <scope>NUCLEOTIDE SEQUENCE [LARGE SCALE GENOMIC DNA]</scope>
    <source>
        <strain evidence="2 3">IC7</strain>
    </source>
</reference>
<keyword evidence="3" id="KW-1185">Reference proteome</keyword>
<name>A0ABT7F3Y2_9RHOB</name>
<keyword evidence="1" id="KW-0732">Signal</keyword>
<dbReference type="InterPro" id="IPR014586">
    <property type="entry name" value="UCP033909"/>
</dbReference>
<dbReference type="GO" id="GO:0016787">
    <property type="term" value="F:hydrolase activity"/>
    <property type="evidence" value="ECO:0007669"/>
    <property type="project" value="UniProtKB-KW"/>
</dbReference>
<feature type="signal peptide" evidence="1">
    <location>
        <begin position="1"/>
        <end position="22"/>
    </location>
</feature>
<dbReference type="RefSeq" id="WP_284482108.1">
    <property type="nucleotide sequence ID" value="NZ_JASNJD010000013.1"/>
</dbReference>
<proteinExistence type="predicted"/>
<dbReference type="InterPro" id="IPR029058">
    <property type="entry name" value="AB_hydrolase_fold"/>
</dbReference>
<feature type="chain" id="PRO_5045329359" evidence="1">
    <location>
        <begin position="23"/>
        <end position="372"/>
    </location>
</feature>
<accession>A0ABT7F3Y2</accession>
<gene>
    <name evidence="2" type="ORF">QO033_16655</name>
</gene>
<dbReference type="Proteomes" id="UP001243757">
    <property type="component" value="Unassembled WGS sequence"/>
</dbReference>
<dbReference type="Gene3D" id="3.40.50.1820">
    <property type="entry name" value="alpha/beta hydrolase"/>
    <property type="match status" value="1"/>
</dbReference>
<dbReference type="SUPFAM" id="SSF53474">
    <property type="entry name" value="alpha/beta-Hydrolases"/>
    <property type="match status" value="1"/>
</dbReference>
<dbReference type="EMBL" id="JASNJD010000013">
    <property type="protein sequence ID" value="MDK3019313.1"/>
    <property type="molecule type" value="Genomic_DNA"/>
</dbReference>
<comment type="caution">
    <text evidence="2">The sequence shown here is derived from an EMBL/GenBank/DDBJ whole genome shotgun (WGS) entry which is preliminary data.</text>
</comment>
<organism evidence="2 3">
    <name type="scientific">Pseudodonghicola flavimaris</name>
    <dbReference type="NCBI Taxonomy" id="3050036"/>
    <lineage>
        <taxon>Bacteria</taxon>
        <taxon>Pseudomonadati</taxon>
        <taxon>Pseudomonadota</taxon>
        <taxon>Alphaproteobacteria</taxon>
        <taxon>Rhodobacterales</taxon>
        <taxon>Paracoccaceae</taxon>
        <taxon>Pseudodonghicola</taxon>
    </lineage>
</organism>
<keyword evidence="2" id="KW-0378">Hydrolase</keyword>
<evidence type="ECO:0000313" key="2">
    <source>
        <dbReference type="EMBL" id="MDK3019313.1"/>
    </source>
</evidence>
<dbReference type="PANTHER" id="PTHR36513:SF1">
    <property type="entry name" value="TRANSMEMBRANE PROTEIN"/>
    <property type="match status" value="1"/>
</dbReference>
<evidence type="ECO:0000256" key="1">
    <source>
        <dbReference type="SAM" id="SignalP"/>
    </source>
</evidence>
<dbReference type="InterPro" id="IPR010297">
    <property type="entry name" value="DUF900_hydrolase"/>
</dbReference>
<dbReference type="PANTHER" id="PTHR36513">
    <property type="entry name" value="ABC TRANSMEMBRANE TYPE-1 DOMAIN-CONTAINING PROTEIN"/>
    <property type="match status" value="1"/>
</dbReference>
<protein>
    <submittedName>
        <fullName evidence="2">Alpha/beta hydrolase</fullName>
    </submittedName>
</protein>
<evidence type="ECO:0000313" key="3">
    <source>
        <dbReference type="Proteomes" id="UP001243757"/>
    </source>
</evidence>
<dbReference type="Pfam" id="PF05990">
    <property type="entry name" value="DUF900"/>
    <property type="match status" value="1"/>
</dbReference>